<keyword evidence="2" id="KW-0695">RNA-directed DNA polymerase</keyword>
<dbReference type="AlphaFoldDB" id="A0A6L2JK41"/>
<dbReference type="InterPro" id="IPR005162">
    <property type="entry name" value="Retrotrans_gag_dom"/>
</dbReference>
<dbReference type="PANTHER" id="PTHR33067">
    <property type="entry name" value="RNA-DIRECTED DNA POLYMERASE-RELATED"/>
    <property type="match status" value="1"/>
</dbReference>
<dbReference type="PANTHER" id="PTHR33067:SF35">
    <property type="entry name" value="ASPARTIC PEPTIDASE DDI1-TYPE DOMAIN-CONTAINING PROTEIN"/>
    <property type="match status" value="1"/>
</dbReference>
<evidence type="ECO:0000313" key="2">
    <source>
        <dbReference type="EMBL" id="GEU37306.1"/>
    </source>
</evidence>
<dbReference type="Pfam" id="PF03732">
    <property type="entry name" value="Retrotrans_gag"/>
    <property type="match status" value="1"/>
</dbReference>
<reference evidence="2" key="1">
    <citation type="journal article" date="2019" name="Sci. Rep.">
        <title>Draft genome of Tanacetum cinerariifolium, the natural source of mosquito coil.</title>
        <authorList>
            <person name="Yamashiro T."/>
            <person name="Shiraishi A."/>
            <person name="Satake H."/>
            <person name="Nakayama K."/>
        </authorList>
    </citation>
    <scope>NUCLEOTIDE SEQUENCE</scope>
</reference>
<dbReference type="EMBL" id="BKCJ010000914">
    <property type="protein sequence ID" value="GEU37306.1"/>
    <property type="molecule type" value="Genomic_DNA"/>
</dbReference>
<comment type="caution">
    <text evidence="2">The sequence shown here is derived from an EMBL/GenBank/DDBJ whole genome shotgun (WGS) entry which is preliminary data.</text>
</comment>
<name>A0A6L2JK41_TANCI</name>
<feature type="domain" description="Retrotransposon gag" evidence="1">
    <location>
        <begin position="61"/>
        <end position="111"/>
    </location>
</feature>
<dbReference type="GO" id="GO:0003964">
    <property type="term" value="F:RNA-directed DNA polymerase activity"/>
    <property type="evidence" value="ECO:0007669"/>
    <property type="project" value="UniProtKB-KW"/>
</dbReference>
<sequence>MADQTMEELLQAPTEGYGEAIVIPKILAENFEIKTNLLQLVQTTNFTVLRGIIHTLTLTTHLKNEIFRLTQRFEETFEEAWERFKEMLRACPHHGFSELTQIDTFYNGLNEQNQDSLNAAAGRNLLSKTTREALKIIENKSKVRYSRCKSNVSRVNTNSREGSSKTDDRIDKLVDQISNLVEIVNKQVITPATVKAVEKSCVIYGGAHAYYDCIATDSNQSSVCAATDLMIKSSVKKLRIKWRSYFKSFNDLHFDISFTDALLLMPKFASTIKSLLTNKDKLFELAKVSLNENCSAMLLKKLPEKLGYPDKFLIPCYFLGMDVCHALADLGTSINLMPLSIWKKLSLPELIPTRMTLELVDRSITHPKGVAEDVFIKVGKFHFSTDFVVVDFEADPRVPLHSREIFLEDWTCLN</sequence>
<dbReference type="CDD" id="cd00303">
    <property type="entry name" value="retropepsin_like"/>
    <property type="match status" value="1"/>
</dbReference>
<organism evidence="2">
    <name type="scientific">Tanacetum cinerariifolium</name>
    <name type="common">Dalmatian daisy</name>
    <name type="synonym">Chrysanthemum cinerariifolium</name>
    <dbReference type="NCBI Taxonomy" id="118510"/>
    <lineage>
        <taxon>Eukaryota</taxon>
        <taxon>Viridiplantae</taxon>
        <taxon>Streptophyta</taxon>
        <taxon>Embryophyta</taxon>
        <taxon>Tracheophyta</taxon>
        <taxon>Spermatophyta</taxon>
        <taxon>Magnoliopsida</taxon>
        <taxon>eudicotyledons</taxon>
        <taxon>Gunneridae</taxon>
        <taxon>Pentapetalae</taxon>
        <taxon>asterids</taxon>
        <taxon>campanulids</taxon>
        <taxon>Asterales</taxon>
        <taxon>Asteraceae</taxon>
        <taxon>Asteroideae</taxon>
        <taxon>Anthemideae</taxon>
        <taxon>Anthemidinae</taxon>
        <taxon>Tanacetum</taxon>
    </lineage>
</organism>
<dbReference type="Gene3D" id="2.40.70.10">
    <property type="entry name" value="Acid Proteases"/>
    <property type="match status" value="1"/>
</dbReference>
<gene>
    <name evidence="2" type="ORF">Tci_009284</name>
</gene>
<protein>
    <submittedName>
        <fullName evidence="2">Reverse transcriptase domain-containing protein</fullName>
    </submittedName>
</protein>
<keyword evidence="2" id="KW-0548">Nucleotidyltransferase</keyword>
<dbReference type="InterPro" id="IPR021109">
    <property type="entry name" value="Peptidase_aspartic_dom_sf"/>
</dbReference>
<proteinExistence type="predicted"/>
<keyword evidence="2" id="KW-0808">Transferase</keyword>
<accession>A0A6L2JK41</accession>
<evidence type="ECO:0000259" key="1">
    <source>
        <dbReference type="Pfam" id="PF03732"/>
    </source>
</evidence>